<accession>A0A210QXI3</accession>
<evidence type="ECO:0000256" key="3">
    <source>
        <dbReference type="ARBA" id="ARBA00022825"/>
    </source>
</evidence>
<dbReference type="PROSITE" id="PS00135">
    <property type="entry name" value="TRYPSIN_SER"/>
    <property type="match status" value="1"/>
</dbReference>
<dbReference type="InterPro" id="IPR043504">
    <property type="entry name" value="Peptidase_S1_PA_chymotrypsin"/>
</dbReference>
<sequence length="331" mass="35393">MDLFCVSLLLAIAASPVFSQTVCQNTLHGSCINLLSGTTHCGAGNHLVLSYCGFLEACCYGAHHTVATAAPTHAPSHGTGSHTTSSGQCGVPAVSGNHKIVGGTVATHGEYPWQVSLRYGGQHMCGGTLIDSQWVVTAAHCFQDTSKHYWTVAVGVQDRSHIYSSQVHNAILVLTHEHYDHSRNHNDIALIKLDKPVDTTTTYVKTACLPDPNENFDNNVCTATGWGALHEGGQGSRYLEEVDVPIIPNSRCNYYMGNSIYTSNLCAGYSQGGKDACQGDSGGPLTCKKNGVWKLAGITSWGYGCAQRNAPGVYTRVSSFLSWIQTTKNAH</sequence>
<feature type="signal peptide" evidence="6">
    <location>
        <begin position="1"/>
        <end position="19"/>
    </location>
</feature>
<keyword evidence="2 5" id="KW-0378">Hydrolase</keyword>
<evidence type="ECO:0000313" key="8">
    <source>
        <dbReference type="EMBL" id="OWF53440.1"/>
    </source>
</evidence>
<dbReference type="InterPro" id="IPR033116">
    <property type="entry name" value="TRYPSIN_SER"/>
</dbReference>
<gene>
    <name evidence="8" type="ORF">KP79_PYT22910</name>
</gene>
<dbReference type="SUPFAM" id="SSF50494">
    <property type="entry name" value="Trypsin-like serine proteases"/>
    <property type="match status" value="1"/>
</dbReference>
<dbReference type="EMBL" id="NEDP02001340">
    <property type="protein sequence ID" value="OWF53440.1"/>
    <property type="molecule type" value="Genomic_DNA"/>
</dbReference>
<evidence type="ECO:0000256" key="2">
    <source>
        <dbReference type="ARBA" id="ARBA00022801"/>
    </source>
</evidence>
<dbReference type="Proteomes" id="UP000242188">
    <property type="component" value="Unassembled WGS sequence"/>
</dbReference>
<comment type="caution">
    <text evidence="8">The sequence shown here is derived from an EMBL/GenBank/DDBJ whole genome shotgun (WGS) entry which is preliminary data.</text>
</comment>
<keyword evidence="6" id="KW-0732">Signal</keyword>
<protein>
    <submittedName>
        <fullName evidence="8">Transmembrane protease serine 2</fullName>
    </submittedName>
</protein>
<evidence type="ECO:0000256" key="6">
    <source>
        <dbReference type="SAM" id="SignalP"/>
    </source>
</evidence>
<keyword evidence="9" id="KW-1185">Reference proteome</keyword>
<dbReference type="Pfam" id="PF00089">
    <property type="entry name" value="Trypsin"/>
    <property type="match status" value="1"/>
</dbReference>
<dbReference type="PRINTS" id="PR00722">
    <property type="entry name" value="CHYMOTRYPSIN"/>
</dbReference>
<reference evidence="8 9" key="1">
    <citation type="journal article" date="2017" name="Nat. Ecol. Evol.">
        <title>Scallop genome provides insights into evolution of bilaterian karyotype and development.</title>
        <authorList>
            <person name="Wang S."/>
            <person name="Zhang J."/>
            <person name="Jiao W."/>
            <person name="Li J."/>
            <person name="Xun X."/>
            <person name="Sun Y."/>
            <person name="Guo X."/>
            <person name="Huan P."/>
            <person name="Dong B."/>
            <person name="Zhang L."/>
            <person name="Hu X."/>
            <person name="Sun X."/>
            <person name="Wang J."/>
            <person name="Zhao C."/>
            <person name="Wang Y."/>
            <person name="Wang D."/>
            <person name="Huang X."/>
            <person name="Wang R."/>
            <person name="Lv J."/>
            <person name="Li Y."/>
            <person name="Zhang Z."/>
            <person name="Liu B."/>
            <person name="Lu W."/>
            <person name="Hui Y."/>
            <person name="Liang J."/>
            <person name="Zhou Z."/>
            <person name="Hou R."/>
            <person name="Li X."/>
            <person name="Liu Y."/>
            <person name="Li H."/>
            <person name="Ning X."/>
            <person name="Lin Y."/>
            <person name="Zhao L."/>
            <person name="Xing Q."/>
            <person name="Dou J."/>
            <person name="Li Y."/>
            <person name="Mao J."/>
            <person name="Guo H."/>
            <person name="Dou H."/>
            <person name="Li T."/>
            <person name="Mu C."/>
            <person name="Jiang W."/>
            <person name="Fu Q."/>
            <person name="Fu X."/>
            <person name="Miao Y."/>
            <person name="Liu J."/>
            <person name="Yu Q."/>
            <person name="Li R."/>
            <person name="Liao H."/>
            <person name="Li X."/>
            <person name="Kong Y."/>
            <person name="Jiang Z."/>
            <person name="Chourrout D."/>
            <person name="Li R."/>
            <person name="Bao Z."/>
        </authorList>
    </citation>
    <scope>NUCLEOTIDE SEQUENCE [LARGE SCALE GENOMIC DNA]</scope>
    <source>
        <strain evidence="8 9">PY_sf001</strain>
    </source>
</reference>
<dbReference type="GO" id="GO:0006508">
    <property type="term" value="P:proteolysis"/>
    <property type="evidence" value="ECO:0007669"/>
    <property type="project" value="UniProtKB-KW"/>
</dbReference>
<evidence type="ECO:0000256" key="5">
    <source>
        <dbReference type="RuleBase" id="RU363034"/>
    </source>
</evidence>
<dbReference type="STRING" id="6573.A0A210QXI3"/>
<dbReference type="OrthoDB" id="546450at2759"/>
<dbReference type="InterPro" id="IPR009003">
    <property type="entry name" value="Peptidase_S1_PA"/>
</dbReference>
<dbReference type="GO" id="GO:0004252">
    <property type="term" value="F:serine-type endopeptidase activity"/>
    <property type="evidence" value="ECO:0007669"/>
    <property type="project" value="InterPro"/>
</dbReference>
<keyword evidence="3 5" id="KW-0720">Serine protease</keyword>
<organism evidence="8 9">
    <name type="scientific">Mizuhopecten yessoensis</name>
    <name type="common">Japanese scallop</name>
    <name type="synonym">Patinopecten yessoensis</name>
    <dbReference type="NCBI Taxonomy" id="6573"/>
    <lineage>
        <taxon>Eukaryota</taxon>
        <taxon>Metazoa</taxon>
        <taxon>Spiralia</taxon>
        <taxon>Lophotrochozoa</taxon>
        <taxon>Mollusca</taxon>
        <taxon>Bivalvia</taxon>
        <taxon>Autobranchia</taxon>
        <taxon>Pteriomorphia</taxon>
        <taxon>Pectinida</taxon>
        <taxon>Pectinoidea</taxon>
        <taxon>Pectinidae</taxon>
        <taxon>Mizuhopecten</taxon>
    </lineage>
</organism>
<dbReference type="FunFam" id="2.40.10.10:FF:000003">
    <property type="entry name" value="Transmembrane serine protease 3"/>
    <property type="match status" value="1"/>
</dbReference>
<dbReference type="CDD" id="cd00190">
    <property type="entry name" value="Tryp_SPc"/>
    <property type="match status" value="1"/>
</dbReference>
<name>A0A210QXI3_MIZYE</name>
<proteinExistence type="predicted"/>
<evidence type="ECO:0000256" key="4">
    <source>
        <dbReference type="ARBA" id="ARBA00023157"/>
    </source>
</evidence>
<dbReference type="InterPro" id="IPR001314">
    <property type="entry name" value="Peptidase_S1A"/>
</dbReference>
<dbReference type="PROSITE" id="PS00134">
    <property type="entry name" value="TRYPSIN_HIS"/>
    <property type="match status" value="1"/>
</dbReference>
<keyword evidence="8" id="KW-0812">Transmembrane</keyword>
<feature type="chain" id="PRO_5012442597" evidence="6">
    <location>
        <begin position="20"/>
        <end position="331"/>
    </location>
</feature>
<evidence type="ECO:0000313" key="9">
    <source>
        <dbReference type="Proteomes" id="UP000242188"/>
    </source>
</evidence>
<dbReference type="Gene3D" id="2.40.10.10">
    <property type="entry name" value="Trypsin-like serine proteases"/>
    <property type="match status" value="1"/>
</dbReference>
<dbReference type="InterPro" id="IPR001254">
    <property type="entry name" value="Trypsin_dom"/>
</dbReference>
<evidence type="ECO:0000256" key="1">
    <source>
        <dbReference type="ARBA" id="ARBA00022670"/>
    </source>
</evidence>
<dbReference type="PANTHER" id="PTHR24252:SF7">
    <property type="entry name" value="HYALIN"/>
    <property type="match status" value="1"/>
</dbReference>
<dbReference type="SMART" id="SM00020">
    <property type="entry name" value="Tryp_SPc"/>
    <property type="match status" value="1"/>
</dbReference>
<dbReference type="PANTHER" id="PTHR24252">
    <property type="entry name" value="ACROSIN-RELATED"/>
    <property type="match status" value="1"/>
</dbReference>
<dbReference type="PROSITE" id="PS50240">
    <property type="entry name" value="TRYPSIN_DOM"/>
    <property type="match status" value="1"/>
</dbReference>
<evidence type="ECO:0000259" key="7">
    <source>
        <dbReference type="PROSITE" id="PS50240"/>
    </source>
</evidence>
<dbReference type="AlphaFoldDB" id="A0A210QXI3"/>
<keyword evidence="4" id="KW-1015">Disulfide bond</keyword>
<dbReference type="InterPro" id="IPR018114">
    <property type="entry name" value="TRYPSIN_HIS"/>
</dbReference>
<keyword evidence="1 5" id="KW-0645">Protease</keyword>
<feature type="domain" description="Peptidase S1" evidence="7">
    <location>
        <begin position="100"/>
        <end position="329"/>
    </location>
</feature>
<keyword evidence="8" id="KW-0472">Membrane</keyword>